<dbReference type="AlphaFoldDB" id="A0A521DT24"/>
<keyword evidence="3" id="KW-1185">Reference proteome</keyword>
<keyword evidence="1" id="KW-0812">Transmembrane</keyword>
<evidence type="ECO:0000256" key="1">
    <source>
        <dbReference type="SAM" id="Phobius"/>
    </source>
</evidence>
<name>A0A521DT24_9BACT</name>
<feature type="transmembrane region" description="Helical" evidence="1">
    <location>
        <begin position="37"/>
        <end position="60"/>
    </location>
</feature>
<keyword evidence="1" id="KW-0472">Membrane</keyword>
<organism evidence="2 3">
    <name type="scientific">Gracilimonas mengyeensis</name>
    <dbReference type="NCBI Taxonomy" id="1302730"/>
    <lineage>
        <taxon>Bacteria</taxon>
        <taxon>Pseudomonadati</taxon>
        <taxon>Balneolota</taxon>
        <taxon>Balneolia</taxon>
        <taxon>Balneolales</taxon>
        <taxon>Balneolaceae</taxon>
        <taxon>Gracilimonas</taxon>
    </lineage>
</organism>
<sequence length="87" mass="9930">MMKIFFHFKLWWLLLVAGTFVVSLLTSSNIAFMSLLISVAGHLLFSIIVALIPMLFYWIIRRPLNNEQMMCTITAGWLILAIANLSV</sequence>
<evidence type="ECO:0000313" key="2">
    <source>
        <dbReference type="EMBL" id="SMO74854.1"/>
    </source>
</evidence>
<protein>
    <submittedName>
        <fullName evidence="2">Uncharacterized protein</fullName>
    </submittedName>
</protein>
<reference evidence="2 3" key="1">
    <citation type="submission" date="2017-05" db="EMBL/GenBank/DDBJ databases">
        <authorList>
            <person name="Varghese N."/>
            <person name="Submissions S."/>
        </authorList>
    </citation>
    <scope>NUCLEOTIDE SEQUENCE [LARGE SCALE GENOMIC DNA]</scope>
    <source>
        <strain evidence="2 3">DSM 21985</strain>
    </source>
</reference>
<dbReference type="EMBL" id="FXTP01000009">
    <property type="protein sequence ID" value="SMO74854.1"/>
    <property type="molecule type" value="Genomic_DNA"/>
</dbReference>
<keyword evidence="1" id="KW-1133">Transmembrane helix</keyword>
<gene>
    <name evidence="2" type="ORF">SAMN06265219_10999</name>
</gene>
<dbReference type="Proteomes" id="UP000317557">
    <property type="component" value="Unassembled WGS sequence"/>
</dbReference>
<accession>A0A521DT24</accession>
<proteinExistence type="predicted"/>
<evidence type="ECO:0000313" key="3">
    <source>
        <dbReference type="Proteomes" id="UP000317557"/>
    </source>
</evidence>